<organism evidence="2 3">
    <name type="scientific">Mycena alexandri</name>
    <dbReference type="NCBI Taxonomy" id="1745969"/>
    <lineage>
        <taxon>Eukaryota</taxon>
        <taxon>Fungi</taxon>
        <taxon>Dikarya</taxon>
        <taxon>Basidiomycota</taxon>
        <taxon>Agaricomycotina</taxon>
        <taxon>Agaricomycetes</taxon>
        <taxon>Agaricomycetidae</taxon>
        <taxon>Agaricales</taxon>
        <taxon>Marasmiineae</taxon>
        <taxon>Mycenaceae</taxon>
        <taxon>Mycena</taxon>
    </lineage>
</organism>
<comment type="caution">
    <text evidence="2">The sequence shown here is derived from an EMBL/GenBank/DDBJ whole genome shotgun (WGS) entry which is preliminary data.</text>
</comment>
<evidence type="ECO:0000313" key="3">
    <source>
        <dbReference type="Proteomes" id="UP001218188"/>
    </source>
</evidence>
<feature type="region of interest" description="Disordered" evidence="1">
    <location>
        <begin position="1"/>
        <end position="30"/>
    </location>
</feature>
<sequence length="201" mass="22600">MPDESSVDSEPAAKRRKTGGGNPETTKMPLTEQLVDDSNTNLFPEDFNALTTTAFLADTSAWALQRMRPCNGQRPSPPGPWENAVFVVDTWKRGLSFYNEWDSVWIHNWPSATLQLPDDKVTSIRQVMVFSPAGTKAVRAILCGENLDANMTTATELDARNSLFRCNHCVVQFLKNDHIWTLIPPNEKAGVRSWFNCLHCF</sequence>
<proteinExistence type="predicted"/>
<evidence type="ECO:0000256" key="1">
    <source>
        <dbReference type="SAM" id="MobiDB-lite"/>
    </source>
</evidence>
<reference evidence="2" key="1">
    <citation type="submission" date="2023-03" db="EMBL/GenBank/DDBJ databases">
        <title>Massive genome expansion in bonnet fungi (Mycena s.s.) driven by repeated elements and novel gene families across ecological guilds.</title>
        <authorList>
            <consortium name="Lawrence Berkeley National Laboratory"/>
            <person name="Harder C.B."/>
            <person name="Miyauchi S."/>
            <person name="Viragh M."/>
            <person name="Kuo A."/>
            <person name="Thoen E."/>
            <person name="Andreopoulos B."/>
            <person name="Lu D."/>
            <person name="Skrede I."/>
            <person name="Drula E."/>
            <person name="Henrissat B."/>
            <person name="Morin E."/>
            <person name="Kohler A."/>
            <person name="Barry K."/>
            <person name="LaButti K."/>
            <person name="Morin E."/>
            <person name="Salamov A."/>
            <person name="Lipzen A."/>
            <person name="Mereny Z."/>
            <person name="Hegedus B."/>
            <person name="Baldrian P."/>
            <person name="Stursova M."/>
            <person name="Weitz H."/>
            <person name="Taylor A."/>
            <person name="Grigoriev I.V."/>
            <person name="Nagy L.G."/>
            <person name="Martin F."/>
            <person name="Kauserud H."/>
        </authorList>
    </citation>
    <scope>NUCLEOTIDE SEQUENCE</scope>
    <source>
        <strain evidence="2">CBHHK200</strain>
    </source>
</reference>
<dbReference type="Proteomes" id="UP001218188">
    <property type="component" value="Unassembled WGS sequence"/>
</dbReference>
<evidence type="ECO:0000313" key="2">
    <source>
        <dbReference type="EMBL" id="KAJ7046648.1"/>
    </source>
</evidence>
<gene>
    <name evidence="2" type="ORF">C8F04DRAFT_1226916</name>
</gene>
<dbReference type="AlphaFoldDB" id="A0AAD6TIB2"/>
<name>A0AAD6TIB2_9AGAR</name>
<keyword evidence="3" id="KW-1185">Reference proteome</keyword>
<accession>A0AAD6TIB2</accession>
<protein>
    <submittedName>
        <fullName evidence="2">Uncharacterized protein</fullName>
    </submittedName>
</protein>
<dbReference type="EMBL" id="JARJCM010000002">
    <property type="protein sequence ID" value="KAJ7046648.1"/>
    <property type="molecule type" value="Genomic_DNA"/>
</dbReference>